<name>A0AAD7G4V9_MYCRO</name>
<reference evidence="1" key="1">
    <citation type="submission" date="2023-03" db="EMBL/GenBank/DDBJ databases">
        <title>Massive genome expansion in bonnet fungi (Mycena s.s.) driven by repeated elements and novel gene families across ecological guilds.</title>
        <authorList>
            <consortium name="Lawrence Berkeley National Laboratory"/>
            <person name="Harder C.B."/>
            <person name="Miyauchi S."/>
            <person name="Viragh M."/>
            <person name="Kuo A."/>
            <person name="Thoen E."/>
            <person name="Andreopoulos B."/>
            <person name="Lu D."/>
            <person name="Skrede I."/>
            <person name="Drula E."/>
            <person name="Henrissat B."/>
            <person name="Morin E."/>
            <person name="Kohler A."/>
            <person name="Barry K."/>
            <person name="LaButti K."/>
            <person name="Morin E."/>
            <person name="Salamov A."/>
            <person name="Lipzen A."/>
            <person name="Mereny Z."/>
            <person name="Hegedus B."/>
            <person name="Baldrian P."/>
            <person name="Stursova M."/>
            <person name="Weitz H."/>
            <person name="Taylor A."/>
            <person name="Grigoriev I.V."/>
            <person name="Nagy L.G."/>
            <person name="Martin F."/>
            <person name="Kauserud H."/>
        </authorList>
    </citation>
    <scope>NUCLEOTIDE SEQUENCE</scope>
    <source>
        <strain evidence="1">CBHHK067</strain>
    </source>
</reference>
<evidence type="ECO:0000313" key="2">
    <source>
        <dbReference type="Proteomes" id="UP001221757"/>
    </source>
</evidence>
<proteinExistence type="predicted"/>
<keyword evidence="2" id="KW-1185">Reference proteome</keyword>
<evidence type="ECO:0000313" key="1">
    <source>
        <dbReference type="EMBL" id="KAJ7659897.1"/>
    </source>
</evidence>
<dbReference type="EMBL" id="JARKIE010000266">
    <property type="protein sequence ID" value="KAJ7659897.1"/>
    <property type="molecule type" value="Genomic_DNA"/>
</dbReference>
<comment type="caution">
    <text evidence="1">The sequence shown here is derived from an EMBL/GenBank/DDBJ whole genome shotgun (WGS) entry which is preliminary data.</text>
</comment>
<accession>A0AAD7G4V9</accession>
<organism evidence="1 2">
    <name type="scientific">Mycena rosella</name>
    <name type="common">Pink bonnet</name>
    <name type="synonym">Agaricus rosellus</name>
    <dbReference type="NCBI Taxonomy" id="1033263"/>
    <lineage>
        <taxon>Eukaryota</taxon>
        <taxon>Fungi</taxon>
        <taxon>Dikarya</taxon>
        <taxon>Basidiomycota</taxon>
        <taxon>Agaricomycotina</taxon>
        <taxon>Agaricomycetes</taxon>
        <taxon>Agaricomycetidae</taxon>
        <taxon>Agaricales</taxon>
        <taxon>Marasmiineae</taxon>
        <taxon>Mycenaceae</taxon>
        <taxon>Mycena</taxon>
    </lineage>
</organism>
<dbReference type="AlphaFoldDB" id="A0AAD7G4V9"/>
<dbReference type="Proteomes" id="UP001221757">
    <property type="component" value="Unassembled WGS sequence"/>
</dbReference>
<gene>
    <name evidence="1" type="ORF">B0H17DRAFT_1145199</name>
</gene>
<sequence>MLYFSSPKLNCLEVAISFEKFDPEWNLLRPGLKLDPAHHYPCLTKKVPISLFTGVKCIAKEKVTGMYEVGGWEIKGKGVRRVYRDDRRDLYPKGNFPKGERKRENLTIPSIDISEGQGTPSPHRRWWHRFVGSQDHVLNLMDVIQLPEVAFSKDWAKHLPDINCGSFGAMQLGTYVMCETFGPEHLSNSVATTTRATRQTLLHTEVARAFRQLSILASRDADTAEDAYFNLHPHTEMPAGSFYVFLQQNKRTVGLLPTFPGRAEVDYVDLKFGKER</sequence>
<protein>
    <submittedName>
        <fullName evidence="1">Uncharacterized protein</fullName>
    </submittedName>
</protein>